<dbReference type="EMBL" id="GDQN01007111">
    <property type="protein sequence ID" value="JAT83943.1"/>
    <property type="molecule type" value="Transcribed_RNA"/>
</dbReference>
<proteinExistence type="predicted"/>
<accession>A0A1E1WAE0</accession>
<feature type="non-terminal residue" evidence="1">
    <location>
        <position position="117"/>
    </location>
</feature>
<reference evidence="1" key="1">
    <citation type="submission" date="2015-09" db="EMBL/GenBank/DDBJ databases">
        <title>De novo assembly of Pectinophora gossypiella (Pink Bollworm) gut transcriptome.</title>
        <authorList>
            <person name="Tassone E.E."/>
        </authorList>
    </citation>
    <scope>NUCLEOTIDE SEQUENCE</scope>
</reference>
<name>A0A1E1WAE0_PECGO</name>
<dbReference type="AlphaFoldDB" id="A0A1E1WAE0"/>
<feature type="non-terminal residue" evidence="1">
    <location>
        <position position="1"/>
    </location>
</feature>
<gene>
    <name evidence="1" type="ORF">g.3190</name>
</gene>
<evidence type="ECO:0000313" key="1">
    <source>
        <dbReference type="EMBL" id="JAT83943.1"/>
    </source>
</evidence>
<protein>
    <submittedName>
        <fullName evidence="1">Uncharacterized protein</fullName>
    </submittedName>
</protein>
<organism evidence="1">
    <name type="scientific">Pectinophora gossypiella</name>
    <name type="common">Cotton pink bollworm</name>
    <name type="synonym">Depressaria gossypiella</name>
    <dbReference type="NCBI Taxonomy" id="13191"/>
    <lineage>
        <taxon>Eukaryota</taxon>
        <taxon>Metazoa</taxon>
        <taxon>Ecdysozoa</taxon>
        <taxon>Arthropoda</taxon>
        <taxon>Hexapoda</taxon>
        <taxon>Insecta</taxon>
        <taxon>Pterygota</taxon>
        <taxon>Neoptera</taxon>
        <taxon>Endopterygota</taxon>
        <taxon>Lepidoptera</taxon>
        <taxon>Glossata</taxon>
        <taxon>Ditrysia</taxon>
        <taxon>Gelechioidea</taxon>
        <taxon>Gelechiidae</taxon>
        <taxon>Apatetrinae</taxon>
        <taxon>Pectinophora</taxon>
    </lineage>
</organism>
<sequence length="117" mass="13699">FNRNIKDHNTLRERFPLSRFLSVATDMVAQWSLANSSLPEAPTIELRQWTEAYVWAKKSINIKIVASDPTKKVYLICNENATDLNYNDRWQTFDEYKKQSVAFQKTTLPNLDWQKGS</sequence>